<proteinExistence type="predicted"/>
<sequence>MSAVCSALKTYELKVLIESDDRIFALAPLIVWTSAEYWIITIVGYVPPIRPHSALYRRKYPLRTGLRALATMRHAAATDLTNWAPSSYQSNTYGMQKAWRCSDEIWMELAMRGLKMTRGRISWVEGKMWL</sequence>
<dbReference type="GeneID" id="81428097"/>
<dbReference type="Proteomes" id="UP001149163">
    <property type="component" value="Unassembled WGS sequence"/>
</dbReference>
<protein>
    <submittedName>
        <fullName evidence="1">Uncharacterized protein</fullName>
    </submittedName>
</protein>
<evidence type="ECO:0000313" key="1">
    <source>
        <dbReference type="EMBL" id="KAJ5159792.1"/>
    </source>
</evidence>
<reference evidence="1" key="1">
    <citation type="submission" date="2022-11" db="EMBL/GenBank/DDBJ databases">
        <authorList>
            <person name="Petersen C."/>
        </authorList>
    </citation>
    <scope>NUCLEOTIDE SEQUENCE</scope>
    <source>
        <strain evidence="1">IBT 26290</strain>
    </source>
</reference>
<dbReference type="EMBL" id="JAPQKN010000004">
    <property type="protein sequence ID" value="KAJ5159792.1"/>
    <property type="molecule type" value="Genomic_DNA"/>
</dbReference>
<organism evidence="1 2">
    <name type="scientific">Penicillium canariense</name>
    <dbReference type="NCBI Taxonomy" id="189055"/>
    <lineage>
        <taxon>Eukaryota</taxon>
        <taxon>Fungi</taxon>
        <taxon>Dikarya</taxon>
        <taxon>Ascomycota</taxon>
        <taxon>Pezizomycotina</taxon>
        <taxon>Eurotiomycetes</taxon>
        <taxon>Eurotiomycetidae</taxon>
        <taxon>Eurotiales</taxon>
        <taxon>Aspergillaceae</taxon>
        <taxon>Penicillium</taxon>
    </lineage>
</organism>
<accession>A0A9W9HYF6</accession>
<reference evidence="1" key="2">
    <citation type="journal article" date="2023" name="IMA Fungus">
        <title>Comparative genomic study of the Penicillium genus elucidates a diverse pangenome and 15 lateral gene transfer events.</title>
        <authorList>
            <person name="Petersen C."/>
            <person name="Sorensen T."/>
            <person name="Nielsen M.R."/>
            <person name="Sondergaard T.E."/>
            <person name="Sorensen J.L."/>
            <person name="Fitzpatrick D.A."/>
            <person name="Frisvad J.C."/>
            <person name="Nielsen K.L."/>
        </authorList>
    </citation>
    <scope>NUCLEOTIDE SEQUENCE</scope>
    <source>
        <strain evidence="1">IBT 26290</strain>
    </source>
</reference>
<dbReference type="OrthoDB" id="3934549at2759"/>
<dbReference type="RefSeq" id="XP_056541350.1">
    <property type="nucleotide sequence ID" value="XM_056688921.1"/>
</dbReference>
<gene>
    <name evidence="1" type="ORF">N7482_006796</name>
</gene>
<comment type="caution">
    <text evidence="1">The sequence shown here is derived from an EMBL/GenBank/DDBJ whole genome shotgun (WGS) entry which is preliminary data.</text>
</comment>
<keyword evidence="2" id="KW-1185">Reference proteome</keyword>
<name>A0A9W9HYF6_9EURO</name>
<dbReference type="AlphaFoldDB" id="A0A9W9HYF6"/>
<evidence type="ECO:0000313" key="2">
    <source>
        <dbReference type="Proteomes" id="UP001149163"/>
    </source>
</evidence>